<evidence type="ECO:0000259" key="6">
    <source>
        <dbReference type="PROSITE" id="PS50893"/>
    </source>
</evidence>
<evidence type="ECO:0000256" key="3">
    <source>
        <dbReference type="ARBA" id="ARBA00022840"/>
    </source>
</evidence>
<dbReference type="InterPro" id="IPR003593">
    <property type="entry name" value="AAA+_ATPase"/>
</dbReference>
<dbReference type="InterPro" id="IPR003439">
    <property type="entry name" value="ABC_transporter-like_ATP-bd"/>
</dbReference>
<dbReference type="FunFam" id="3.40.50.300:FF:000011">
    <property type="entry name" value="Putative ABC transporter ATP-binding component"/>
    <property type="match status" value="1"/>
</dbReference>
<reference evidence="7" key="1">
    <citation type="submission" date="2022-07" db="EMBL/GenBank/DDBJ databases">
        <authorList>
            <person name="Li W.-J."/>
            <person name="Deng Q.-Q."/>
        </authorList>
    </citation>
    <scope>NUCLEOTIDE SEQUENCE</scope>
    <source>
        <strain evidence="7">SYSU M60031</strain>
    </source>
</reference>
<evidence type="ECO:0000256" key="5">
    <source>
        <dbReference type="SAM" id="MobiDB-lite"/>
    </source>
</evidence>
<keyword evidence="2" id="KW-0547">Nucleotide-binding</keyword>
<dbReference type="EMBL" id="JANCLT010000008">
    <property type="protein sequence ID" value="MCP8969942.1"/>
    <property type="molecule type" value="Genomic_DNA"/>
</dbReference>
<organism evidence="7 8">
    <name type="scientific">Ectobacillus ponti</name>
    <dbReference type="NCBI Taxonomy" id="2961894"/>
    <lineage>
        <taxon>Bacteria</taxon>
        <taxon>Bacillati</taxon>
        <taxon>Bacillota</taxon>
        <taxon>Bacilli</taxon>
        <taxon>Bacillales</taxon>
        <taxon>Bacillaceae</taxon>
        <taxon>Ectobacillus</taxon>
    </lineage>
</organism>
<dbReference type="Pfam" id="PF12848">
    <property type="entry name" value="ABC_tran_Xtn"/>
    <property type="match status" value="1"/>
</dbReference>
<dbReference type="FunFam" id="3.40.50.300:FF:000309">
    <property type="entry name" value="ABC transporter ATP-binding protein"/>
    <property type="match status" value="1"/>
</dbReference>
<dbReference type="PROSITE" id="PS00211">
    <property type="entry name" value="ABC_TRANSPORTER_1"/>
    <property type="match status" value="1"/>
</dbReference>
<evidence type="ECO:0000256" key="2">
    <source>
        <dbReference type="ARBA" id="ARBA00022741"/>
    </source>
</evidence>
<evidence type="ECO:0000256" key="4">
    <source>
        <dbReference type="SAM" id="Coils"/>
    </source>
</evidence>
<dbReference type="RefSeq" id="WP_254759860.1">
    <property type="nucleotide sequence ID" value="NZ_JANCLT010000008.1"/>
</dbReference>
<dbReference type="InterPro" id="IPR032781">
    <property type="entry name" value="ABC_tran_Xtn"/>
</dbReference>
<feature type="region of interest" description="Disordered" evidence="5">
    <location>
        <begin position="557"/>
        <end position="581"/>
    </location>
</feature>
<dbReference type="InterPro" id="IPR017871">
    <property type="entry name" value="ABC_transporter-like_CS"/>
</dbReference>
<evidence type="ECO:0000313" key="7">
    <source>
        <dbReference type="EMBL" id="MCP8969942.1"/>
    </source>
</evidence>
<dbReference type="Gene3D" id="3.40.50.300">
    <property type="entry name" value="P-loop containing nucleotide triphosphate hydrolases"/>
    <property type="match status" value="2"/>
</dbReference>
<name>A0AA42BQJ1_9BACI</name>
<keyword evidence="3 7" id="KW-0067">ATP-binding</keyword>
<dbReference type="NCBIfam" id="NF000355">
    <property type="entry name" value="ribo_prot_ABC_F"/>
    <property type="match status" value="1"/>
</dbReference>
<evidence type="ECO:0000256" key="1">
    <source>
        <dbReference type="ARBA" id="ARBA00022737"/>
    </source>
</evidence>
<dbReference type="Pfam" id="PF00005">
    <property type="entry name" value="ABC_tran"/>
    <property type="match status" value="2"/>
</dbReference>
<dbReference type="SMART" id="SM00382">
    <property type="entry name" value="AAA"/>
    <property type="match status" value="2"/>
</dbReference>
<feature type="coiled-coil region" evidence="4">
    <location>
        <begin position="101"/>
        <end position="128"/>
    </location>
</feature>
<feature type="compositionally biased region" description="Basic and acidic residues" evidence="5">
    <location>
        <begin position="559"/>
        <end position="581"/>
    </location>
</feature>
<keyword evidence="1" id="KW-0677">Repeat</keyword>
<dbReference type="PANTHER" id="PTHR42855:SF2">
    <property type="entry name" value="DRUG RESISTANCE ABC TRANSPORTER,ATP-BINDING PROTEIN"/>
    <property type="match status" value="1"/>
</dbReference>
<evidence type="ECO:0000313" key="8">
    <source>
        <dbReference type="Proteomes" id="UP001156102"/>
    </source>
</evidence>
<accession>A0AA42BQJ1</accession>
<comment type="caution">
    <text evidence="7">The sequence shown here is derived from an EMBL/GenBank/DDBJ whole genome shotgun (WGS) entry which is preliminary data.</text>
</comment>
<protein>
    <submittedName>
        <fullName evidence="7">ABC-F family ATP-binding cassette domain-containing protein</fullName>
    </submittedName>
</protein>
<gene>
    <name evidence="7" type="ORF">NK662_15550</name>
</gene>
<dbReference type="AlphaFoldDB" id="A0AA42BQJ1"/>
<proteinExistence type="predicted"/>
<dbReference type="GO" id="GO:0016887">
    <property type="term" value="F:ATP hydrolysis activity"/>
    <property type="evidence" value="ECO:0007669"/>
    <property type="project" value="InterPro"/>
</dbReference>
<keyword evidence="8" id="KW-1185">Reference proteome</keyword>
<feature type="domain" description="ABC transporter" evidence="6">
    <location>
        <begin position="347"/>
        <end position="559"/>
    </location>
</feature>
<sequence length="638" mass="72774">MFEVTLRGVKKYMEATLVLQDITFEVFAGEKVGIVGANGSGKSTILKLIAGIEPMHYYPGYPQTSSPGYDEGLISVPKAATVAYLEQTPQYPAGLKVLDVLNMAFEEVRELEMRMRALEEDMQHAEGDALEKALKRYSDLVQLYEAKGGYETGEKLAKVCTGLKFDESFLARDFDLLSGGEKTRVGLGKLLIHNPDILLLDEPTNHLDMDSIEWLEGYLKSYKGIVMVVSHDRYFLDNVVMKIVEIEDMESITYKGNYSSYVAQKEENLRIQFEHFREQQKEITNMKNTIKELRDWAMRADNNKFFKRAASIQKKLDKMERIEKPVFERRNMRLDLKSAERSGKETIKAIGLSKSYEDKVLFRDANLLVQFGERVGLLGANGSGKTTFLNMLLGEEQPDSGVVELGASVMAAYLPQKVTFQNEELTVLECFREDISILEGKAREYLSKFMFYKKSVFKKVKHLSGGERIRLKLGMLLYQDINLLILDEPTNHLDIDSIETLEEALEEFDGTIFFISHDRYFINKMGERVIAVEDSALKSYPGNYDYYKAVKAASAPKEPAVRQEKSKKQKEQPKRKPEVDEEKLVAKMEKLEQELAEVDAAMAADGVEYERLNELYGRKLEVSRELEAAMELWLSLQG</sequence>
<dbReference type="PANTHER" id="PTHR42855">
    <property type="entry name" value="ABC TRANSPORTER ATP-BINDING SUBUNIT"/>
    <property type="match status" value="1"/>
</dbReference>
<dbReference type="GO" id="GO:0005524">
    <property type="term" value="F:ATP binding"/>
    <property type="evidence" value="ECO:0007669"/>
    <property type="project" value="UniProtKB-KW"/>
</dbReference>
<dbReference type="Proteomes" id="UP001156102">
    <property type="component" value="Unassembled WGS sequence"/>
</dbReference>
<dbReference type="InterPro" id="IPR051309">
    <property type="entry name" value="ABCF_ATPase"/>
</dbReference>
<dbReference type="GO" id="GO:0003677">
    <property type="term" value="F:DNA binding"/>
    <property type="evidence" value="ECO:0007669"/>
    <property type="project" value="InterPro"/>
</dbReference>
<dbReference type="CDD" id="cd03221">
    <property type="entry name" value="ABCF_EF-3"/>
    <property type="match status" value="2"/>
</dbReference>
<dbReference type="PROSITE" id="PS50893">
    <property type="entry name" value="ABC_TRANSPORTER_2"/>
    <property type="match status" value="2"/>
</dbReference>
<dbReference type="SUPFAM" id="SSF52540">
    <property type="entry name" value="P-loop containing nucleoside triphosphate hydrolases"/>
    <property type="match status" value="2"/>
</dbReference>
<feature type="domain" description="ABC transporter" evidence="6">
    <location>
        <begin position="4"/>
        <end position="274"/>
    </location>
</feature>
<dbReference type="InterPro" id="IPR027417">
    <property type="entry name" value="P-loop_NTPase"/>
</dbReference>
<keyword evidence="4" id="KW-0175">Coiled coil</keyword>